<protein>
    <submittedName>
        <fullName evidence="3">Uncharacterized protein</fullName>
    </submittedName>
</protein>
<accession>A0A164V3S6</accession>
<feature type="compositionally biased region" description="Polar residues" evidence="1">
    <location>
        <begin position="147"/>
        <end position="167"/>
    </location>
</feature>
<organism evidence="3 4">
    <name type="scientific">Sistotremastrum niveocremeum HHB9708</name>
    <dbReference type="NCBI Taxonomy" id="1314777"/>
    <lineage>
        <taxon>Eukaryota</taxon>
        <taxon>Fungi</taxon>
        <taxon>Dikarya</taxon>
        <taxon>Basidiomycota</taxon>
        <taxon>Agaricomycotina</taxon>
        <taxon>Agaricomycetes</taxon>
        <taxon>Sistotremastrales</taxon>
        <taxon>Sistotremastraceae</taxon>
        <taxon>Sertulicium</taxon>
        <taxon>Sertulicium niveocremeum</taxon>
    </lineage>
</organism>
<reference evidence="3 4" key="1">
    <citation type="journal article" date="2016" name="Mol. Biol. Evol.">
        <title>Comparative Genomics of Early-Diverging Mushroom-Forming Fungi Provides Insights into the Origins of Lignocellulose Decay Capabilities.</title>
        <authorList>
            <person name="Nagy L.G."/>
            <person name="Riley R."/>
            <person name="Tritt A."/>
            <person name="Adam C."/>
            <person name="Daum C."/>
            <person name="Floudas D."/>
            <person name="Sun H."/>
            <person name="Yadav J.S."/>
            <person name="Pangilinan J."/>
            <person name="Larsson K.H."/>
            <person name="Matsuura K."/>
            <person name="Barry K."/>
            <person name="Labutti K."/>
            <person name="Kuo R."/>
            <person name="Ohm R.A."/>
            <person name="Bhattacharya S.S."/>
            <person name="Shirouzu T."/>
            <person name="Yoshinaga Y."/>
            <person name="Martin F.M."/>
            <person name="Grigoriev I.V."/>
            <person name="Hibbett D.S."/>
        </authorList>
    </citation>
    <scope>NUCLEOTIDE SEQUENCE [LARGE SCALE GENOMIC DNA]</scope>
    <source>
        <strain evidence="3 4">HHB9708</strain>
    </source>
</reference>
<evidence type="ECO:0000313" key="3">
    <source>
        <dbReference type="EMBL" id="KZS93787.1"/>
    </source>
</evidence>
<evidence type="ECO:0000256" key="2">
    <source>
        <dbReference type="SAM" id="SignalP"/>
    </source>
</evidence>
<feature type="signal peptide" evidence="2">
    <location>
        <begin position="1"/>
        <end position="28"/>
    </location>
</feature>
<gene>
    <name evidence="3" type="ORF">SISNIDRAFT_410825</name>
</gene>
<dbReference type="OrthoDB" id="2140240at2759"/>
<feature type="chain" id="PRO_5007853753" evidence="2">
    <location>
        <begin position="29"/>
        <end position="296"/>
    </location>
</feature>
<sequence length="296" mass="30019">MFITLFQIQASALLFPLLLKFSAHTASAWPVNMRRDVDPSLVPPFGISPGVNPDGTGNCDGTTGPDGKPILIPCACPPSESDFLAALNANVAAGHATNNPPVALSFPTDSSKGSQLARIEACIITLQNLHGPGVGCPAASTTFVAQQSAIQNSPGPRLNPNATSVSKSKQKAKRDVSDSEIAALAPALGFTAGINPTGTGNCDGAVNGADGKPIPVPCSCPPSQDVYISALQANVHAGHATNNPPVSINFPTDSSTASQAARVEAAIITMQNLNGPGVGCPVVSTTLGEQQQALQG</sequence>
<name>A0A164V3S6_9AGAM</name>
<dbReference type="Proteomes" id="UP000076722">
    <property type="component" value="Unassembled WGS sequence"/>
</dbReference>
<keyword evidence="2" id="KW-0732">Signal</keyword>
<proteinExistence type="predicted"/>
<dbReference type="EMBL" id="KV419406">
    <property type="protein sequence ID" value="KZS93787.1"/>
    <property type="molecule type" value="Genomic_DNA"/>
</dbReference>
<evidence type="ECO:0000313" key="4">
    <source>
        <dbReference type="Proteomes" id="UP000076722"/>
    </source>
</evidence>
<dbReference type="STRING" id="1314777.A0A164V3S6"/>
<keyword evidence="4" id="KW-1185">Reference proteome</keyword>
<feature type="region of interest" description="Disordered" evidence="1">
    <location>
        <begin position="147"/>
        <end position="176"/>
    </location>
</feature>
<evidence type="ECO:0000256" key="1">
    <source>
        <dbReference type="SAM" id="MobiDB-lite"/>
    </source>
</evidence>
<dbReference type="AlphaFoldDB" id="A0A164V3S6"/>